<dbReference type="EMBL" id="QMKO01002208">
    <property type="protein sequence ID" value="RTG84315.1"/>
    <property type="molecule type" value="Genomic_DNA"/>
</dbReference>
<evidence type="ECO:0000256" key="1">
    <source>
        <dbReference type="ARBA" id="ARBA00006658"/>
    </source>
</evidence>
<reference evidence="3 4" key="1">
    <citation type="journal article" date="2019" name="PLoS Pathog.">
        <title>Genome sequence of the bovine parasite Schistosoma bovis Tanzania.</title>
        <authorList>
            <person name="Oey H."/>
            <person name="Zakrzewski M."/>
            <person name="Gobert G."/>
            <person name="Gravermann K."/>
            <person name="Stoye J."/>
            <person name="Jones M."/>
            <person name="Mcmanus D."/>
            <person name="Krause L."/>
        </authorList>
    </citation>
    <scope>NUCLEOTIDE SEQUENCE [LARGE SCALE GENOMIC DNA]</scope>
    <source>
        <strain evidence="3 4">TAN1997</strain>
    </source>
</reference>
<protein>
    <recommendedName>
        <fullName evidence="2">TIP41-like protein</fullName>
    </recommendedName>
</protein>
<dbReference type="PANTHER" id="PTHR21021">
    <property type="entry name" value="GAF/PUTATIVE CYTOSKELETAL PROTEIN"/>
    <property type="match status" value="1"/>
</dbReference>
<comment type="similarity">
    <text evidence="1">Belongs to the TIP41 family.</text>
</comment>
<dbReference type="AlphaFoldDB" id="A0A430Q9G1"/>
<gene>
    <name evidence="3" type="ORF">DC041_0011006</name>
</gene>
<organism evidence="3 4">
    <name type="scientific">Schistosoma bovis</name>
    <name type="common">Blood fluke</name>
    <dbReference type="NCBI Taxonomy" id="6184"/>
    <lineage>
        <taxon>Eukaryota</taxon>
        <taxon>Metazoa</taxon>
        <taxon>Spiralia</taxon>
        <taxon>Lophotrochozoa</taxon>
        <taxon>Platyhelminthes</taxon>
        <taxon>Trematoda</taxon>
        <taxon>Digenea</taxon>
        <taxon>Strigeidida</taxon>
        <taxon>Schistosomatoidea</taxon>
        <taxon>Schistosomatidae</taxon>
        <taxon>Schistosoma</taxon>
    </lineage>
</organism>
<dbReference type="InterPro" id="IPR051330">
    <property type="entry name" value="Phosphatase_reg/MetRdx"/>
</dbReference>
<dbReference type="GO" id="GO:0031929">
    <property type="term" value="P:TOR signaling"/>
    <property type="evidence" value="ECO:0007669"/>
    <property type="project" value="TreeGrafter"/>
</dbReference>
<comment type="caution">
    <text evidence="3">The sequence shown here is derived from an EMBL/GenBank/DDBJ whole genome shotgun (WGS) entry which is preliminary data.</text>
</comment>
<proteinExistence type="inferred from homology"/>
<dbReference type="Proteomes" id="UP000290809">
    <property type="component" value="Unassembled WGS sequence"/>
</dbReference>
<dbReference type="PANTHER" id="PTHR21021:SF16">
    <property type="entry name" value="TIP41-LIKE PROTEIN"/>
    <property type="match status" value="1"/>
</dbReference>
<dbReference type="InterPro" id="IPR007303">
    <property type="entry name" value="TIP41-like"/>
</dbReference>
<evidence type="ECO:0000313" key="3">
    <source>
        <dbReference type="EMBL" id="RTG84315.1"/>
    </source>
</evidence>
<sequence>LTDPVLFRTYLIGLFCQTLMEQACVKSSQHRLDDWLIILKEHHILKSLGEEREAFERSLELPTIPEMIFDQNSLSICFCQPNNEQICKIEFNALDALKLVDPKNITIEVPFAKDWRDSRITNQEDILPHKPYDWTFTTPYTGTLSGPWSISPTSEGLDMEYLRRKDPIRFFVNTTLYEDELGDNGVSILNIKFRAMSSGFFLLQRFFLRIDGGLIRVYDTRLQWRQNDSYLIRDIRRMESSSWREDMVGISLEIADQLCDTVIEHYTEKLVPPYVNSS</sequence>
<keyword evidence="4" id="KW-1185">Reference proteome</keyword>
<accession>A0A430Q9G1</accession>
<evidence type="ECO:0000256" key="2">
    <source>
        <dbReference type="ARBA" id="ARBA00018951"/>
    </source>
</evidence>
<evidence type="ECO:0000313" key="4">
    <source>
        <dbReference type="Proteomes" id="UP000290809"/>
    </source>
</evidence>
<dbReference type="Pfam" id="PF04176">
    <property type="entry name" value="TIP41"/>
    <property type="match status" value="1"/>
</dbReference>
<feature type="non-terminal residue" evidence="3">
    <location>
        <position position="1"/>
    </location>
</feature>
<dbReference type="GO" id="GO:0005829">
    <property type="term" value="C:cytosol"/>
    <property type="evidence" value="ECO:0007669"/>
    <property type="project" value="TreeGrafter"/>
</dbReference>
<dbReference type="STRING" id="6184.A0A430Q9G1"/>
<name>A0A430Q9G1_SCHBO</name>